<comment type="caution">
    <text evidence="1">The sequence shown here is derived from an EMBL/GenBank/DDBJ whole genome shotgun (WGS) entry which is preliminary data.</text>
</comment>
<dbReference type="EMBL" id="JAEUBG010001450">
    <property type="protein sequence ID" value="KAH3686382.1"/>
    <property type="molecule type" value="Genomic_DNA"/>
</dbReference>
<accession>A0A9P8QBB0</accession>
<dbReference type="AlphaFoldDB" id="A0A9P8QBB0"/>
<sequence length="144" mass="16021">MGTRQELGLLRTLIQLDVNGFLWLDSDDQFVGWDVGKDIVLVNWLVLDTHFDLTVVQGLTGSHDDRDTSPCVVIDLQRDGGVCDGLGVRIDGFVIQVGRLASVFGLTVLTNQDVVELERLDRFQQFDLLITNSFGIVGFWLVQG</sequence>
<evidence type="ECO:0000313" key="2">
    <source>
        <dbReference type="Proteomes" id="UP000774326"/>
    </source>
</evidence>
<protein>
    <submittedName>
        <fullName evidence="1">Uncharacterized protein</fullName>
    </submittedName>
</protein>
<keyword evidence="2" id="KW-1185">Reference proteome</keyword>
<reference evidence="1" key="2">
    <citation type="submission" date="2021-01" db="EMBL/GenBank/DDBJ databases">
        <authorList>
            <person name="Schikora-Tamarit M.A."/>
        </authorList>
    </citation>
    <scope>NUCLEOTIDE SEQUENCE</scope>
    <source>
        <strain evidence="1">CBS2887</strain>
    </source>
</reference>
<dbReference type="Proteomes" id="UP000774326">
    <property type="component" value="Unassembled WGS sequence"/>
</dbReference>
<proteinExistence type="predicted"/>
<gene>
    <name evidence="1" type="ORF">WICPIJ_002635</name>
</gene>
<reference evidence="1" key="1">
    <citation type="journal article" date="2021" name="Open Biol.">
        <title>Shared evolutionary footprints suggest mitochondrial oxidative damage underlies multiple complex I losses in fungi.</title>
        <authorList>
            <person name="Schikora-Tamarit M.A."/>
            <person name="Marcet-Houben M."/>
            <person name="Nosek J."/>
            <person name="Gabaldon T."/>
        </authorList>
    </citation>
    <scope>NUCLEOTIDE SEQUENCE</scope>
    <source>
        <strain evidence="1">CBS2887</strain>
    </source>
</reference>
<name>A0A9P8QBB0_WICPI</name>
<evidence type="ECO:0000313" key="1">
    <source>
        <dbReference type="EMBL" id="KAH3686382.1"/>
    </source>
</evidence>
<organism evidence="1 2">
    <name type="scientific">Wickerhamomyces pijperi</name>
    <name type="common">Yeast</name>
    <name type="synonym">Pichia pijperi</name>
    <dbReference type="NCBI Taxonomy" id="599730"/>
    <lineage>
        <taxon>Eukaryota</taxon>
        <taxon>Fungi</taxon>
        <taxon>Dikarya</taxon>
        <taxon>Ascomycota</taxon>
        <taxon>Saccharomycotina</taxon>
        <taxon>Saccharomycetes</taxon>
        <taxon>Phaffomycetales</taxon>
        <taxon>Wickerhamomycetaceae</taxon>
        <taxon>Wickerhamomyces</taxon>
    </lineage>
</organism>